<dbReference type="EMBL" id="HBEP01013430">
    <property type="protein sequence ID" value="CAD8482570.1"/>
    <property type="molecule type" value="Transcribed_RNA"/>
</dbReference>
<evidence type="ECO:0000313" key="2">
    <source>
        <dbReference type="EMBL" id="CAD8482570.1"/>
    </source>
</evidence>
<name>A0A7S0EHP2_9EUKA</name>
<proteinExistence type="predicted"/>
<dbReference type="InterPro" id="IPR035925">
    <property type="entry name" value="BSD_dom_sf"/>
</dbReference>
<protein>
    <recommendedName>
        <fullName evidence="1">BSD domain-containing protein</fullName>
    </recommendedName>
</protein>
<reference evidence="2" key="1">
    <citation type="submission" date="2021-01" db="EMBL/GenBank/DDBJ databases">
        <authorList>
            <person name="Corre E."/>
            <person name="Pelletier E."/>
            <person name="Niang G."/>
            <person name="Scheremetjew M."/>
            <person name="Finn R."/>
            <person name="Kale V."/>
            <person name="Holt S."/>
            <person name="Cochrane G."/>
            <person name="Meng A."/>
            <person name="Brown T."/>
            <person name="Cohen L."/>
        </authorList>
    </citation>
    <scope>NUCLEOTIDE SEQUENCE</scope>
    <source>
        <strain evidence="2">CCMP1374</strain>
    </source>
</reference>
<gene>
    <name evidence="2" type="ORF">PANT1444_LOCUS7603</name>
</gene>
<dbReference type="SUPFAM" id="SSF140383">
    <property type="entry name" value="BSD domain-like"/>
    <property type="match status" value="1"/>
</dbReference>
<dbReference type="Pfam" id="PF03909">
    <property type="entry name" value="BSD"/>
    <property type="match status" value="1"/>
</dbReference>
<dbReference type="Gene3D" id="1.10.3970.10">
    <property type="entry name" value="BSD domain"/>
    <property type="match status" value="1"/>
</dbReference>
<accession>A0A7S0EHP2</accession>
<dbReference type="PROSITE" id="PS50858">
    <property type="entry name" value="BSD"/>
    <property type="match status" value="1"/>
</dbReference>
<feature type="domain" description="BSD" evidence="1">
    <location>
        <begin position="53"/>
        <end position="105"/>
    </location>
</feature>
<evidence type="ECO:0000259" key="1">
    <source>
        <dbReference type="PROSITE" id="PS50858"/>
    </source>
</evidence>
<dbReference type="InterPro" id="IPR005607">
    <property type="entry name" value="BSD_dom"/>
</dbReference>
<dbReference type="AlphaFoldDB" id="A0A7S0EHP2"/>
<organism evidence="2">
    <name type="scientific">Phaeocystis antarctica</name>
    <dbReference type="NCBI Taxonomy" id="33657"/>
    <lineage>
        <taxon>Eukaryota</taxon>
        <taxon>Haptista</taxon>
        <taxon>Haptophyta</taxon>
        <taxon>Prymnesiophyceae</taxon>
        <taxon>Phaeocystales</taxon>
        <taxon>Phaeocystaceae</taxon>
        <taxon>Phaeocystis</taxon>
    </lineage>
</organism>
<sequence length="147" mass="16264">MGSGQSQEAAVWPMGWSEIPAEQRLVARQAILQISTVPREDFLSIETERYCISHDDWSFEAYHGAAAAAVQEDKGLNRMIYCIVPRKQTESDFWRLYFSKVNYIIDSVKVHGVYPPPAPQPPPLPASARAASVVAPSAADESSCLLQ</sequence>